<evidence type="ECO:0000256" key="1">
    <source>
        <dbReference type="SAM" id="Coils"/>
    </source>
</evidence>
<evidence type="ECO:0000256" key="2">
    <source>
        <dbReference type="SAM" id="MobiDB-lite"/>
    </source>
</evidence>
<evidence type="ECO:0000313" key="4">
    <source>
        <dbReference type="Proteomes" id="UP000250235"/>
    </source>
</evidence>
<feature type="compositionally biased region" description="Basic and acidic residues" evidence="2">
    <location>
        <begin position="11"/>
        <end position="22"/>
    </location>
</feature>
<dbReference type="Proteomes" id="UP000250235">
    <property type="component" value="Unassembled WGS sequence"/>
</dbReference>
<evidence type="ECO:0000313" key="3">
    <source>
        <dbReference type="EMBL" id="KZV55817.1"/>
    </source>
</evidence>
<gene>
    <name evidence="3" type="ORF">F511_20620</name>
</gene>
<dbReference type="EMBL" id="KQ988445">
    <property type="protein sequence ID" value="KZV55817.1"/>
    <property type="molecule type" value="Genomic_DNA"/>
</dbReference>
<feature type="compositionally biased region" description="Polar residues" evidence="2">
    <location>
        <begin position="1"/>
        <end position="10"/>
    </location>
</feature>
<reference evidence="3 4" key="1">
    <citation type="journal article" date="2015" name="Proc. Natl. Acad. Sci. U.S.A.">
        <title>The resurrection genome of Boea hygrometrica: A blueprint for survival of dehydration.</title>
        <authorList>
            <person name="Xiao L."/>
            <person name="Yang G."/>
            <person name="Zhang L."/>
            <person name="Yang X."/>
            <person name="Zhao S."/>
            <person name="Ji Z."/>
            <person name="Zhou Q."/>
            <person name="Hu M."/>
            <person name="Wang Y."/>
            <person name="Chen M."/>
            <person name="Xu Y."/>
            <person name="Jin H."/>
            <person name="Xiao X."/>
            <person name="Hu G."/>
            <person name="Bao F."/>
            <person name="Hu Y."/>
            <person name="Wan P."/>
            <person name="Li L."/>
            <person name="Deng X."/>
            <person name="Kuang T."/>
            <person name="Xiang C."/>
            <person name="Zhu J.K."/>
            <person name="Oliver M.J."/>
            <person name="He Y."/>
        </authorList>
    </citation>
    <scope>NUCLEOTIDE SEQUENCE [LARGE SCALE GENOMIC DNA]</scope>
    <source>
        <strain evidence="4">cv. XS01</strain>
    </source>
</reference>
<feature type="region of interest" description="Disordered" evidence="2">
    <location>
        <begin position="1"/>
        <end position="22"/>
    </location>
</feature>
<sequence length="203" mass="22820">MSTAELNSNGENDKKPAKEKDTSTVPLSVLYRTLLNGKNFVSNGINSNRGLYMREAPLKKVDELIDETGGWCRCEAVAENKLIAQYTNRGKMKRKTKQSTAIREELSRESIAESRLASFALLSNAYTFTVQHLPILSIAYTIDDNQLQALKSEVNQLEHELRSLLEKFVEEEDSSRKSLLTNLLAVAIISTVDESIDSRYSRS</sequence>
<organism evidence="3 4">
    <name type="scientific">Dorcoceras hygrometricum</name>
    <dbReference type="NCBI Taxonomy" id="472368"/>
    <lineage>
        <taxon>Eukaryota</taxon>
        <taxon>Viridiplantae</taxon>
        <taxon>Streptophyta</taxon>
        <taxon>Embryophyta</taxon>
        <taxon>Tracheophyta</taxon>
        <taxon>Spermatophyta</taxon>
        <taxon>Magnoliopsida</taxon>
        <taxon>eudicotyledons</taxon>
        <taxon>Gunneridae</taxon>
        <taxon>Pentapetalae</taxon>
        <taxon>asterids</taxon>
        <taxon>lamiids</taxon>
        <taxon>Lamiales</taxon>
        <taxon>Gesneriaceae</taxon>
        <taxon>Didymocarpoideae</taxon>
        <taxon>Trichosporeae</taxon>
        <taxon>Loxocarpinae</taxon>
        <taxon>Dorcoceras</taxon>
    </lineage>
</organism>
<name>A0A2Z7DFG8_9LAMI</name>
<protein>
    <submittedName>
        <fullName evidence="3">Myosin class II heavy chain (ISS)</fullName>
    </submittedName>
</protein>
<feature type="coiled-coil region" evidence="1">
    <location>
        <begin position="140"/>
        <end position="174"/>
    </location>
</feature>
<dbReference type="AlphaFoldDB" id="A0A2Z7DFG8"/>
<keyword evidence="1" id="KW-0175">Coiled coil</keyword>
<keyword evidence="4" id="KW-1185">Reference proteome</keyword>
<proteinExistence type="predicted"/>
<accession>A0A2Z7DFG8</accession>